<reference evidence="4 5" key="1">
    <citation type="journal article" date="2019" name="Int. J. Syst. Evol. Microbiol.">
        <title>Lactobacillus salitolerans sp. nov., a novel lactic acid bacterium isolated from spent mushroom substrates.</title>
        <authorList>
            <person name="Tohno M."/>
            <person name="Tanizawa Y."/>
            <person name="Kojima Y."/>
            <person name="Sakamoto M."/>
            <person name="Nakamura Y."/>
            <person name="Ohkuma M."/>
            <person name="Kobayashi H."/>
        </authorList>
    </citation>
    <scope>NUCLEOTIDE SEQUENCE [LARGE SCALE GENOMIC DNA]</scope>
    <source>
        <strain evidence="4 5">YK43</strain>
    </source>
</reference>
<keyword evidence="1" id="KW-0092">Biotin</keyword>
<dbReference type="SUPFAM" id="SSF51230">
    <property type="entry name" value="Single hybrid motif"/>
    <property type="match status" value="1"/>
</dbReference>
<dbReference type="Pfam" id="PF00364">
    <property type="entry name" value="Biotin_lipoyl"/>
    <property type="match status" value="1"/>
</dbReference>
<comment type="caution">
    <text evidence="4">The sequence shown here is derived from an EMBL/GenBank/DDBJ whole genome shotgun (WGS) entry which is preliminary data.</text>
</comment>
<feature type="compositionally biased region" description="Low complexity" evidence="2">
    <location>
        <begin position="23"/>
        <end position="53"/>
    </location>
</feature>
<dbReference type="PANTHER" id="PTHR45266">
    <property type="entry name" value="OXALOACETATE DECARBOXYLASE ALPHA CHAIN"/>
    <property type="match status" value="1"/>
</dbReference>
<evidence type="ECO:0000313" key="4">
    <source>
        <dbReference type="EMBL" id="GBG95259.1"/>
    </source>
</evidence>
<dbReference type="CDD" id="cd06850">
    <property type="entry name" value="biotinyl_domain"/>
    <property type="match status" value="1"/>
</dbReference>
<dbReference type="FunFam" id="2.40.50.100:FF:000003">
    <property type="entry name" value="Acetyl-CoA carboxylase biotin carboxyl carrier protein"/>
    <property type="match status" value="1"/>
</dbReference>
<evidence type="ECO:0000313" key="5">
    <source>
        <dbReference type="Proteomes" id="UP000286848"/>
    </source>
</evidence>
<dbReference type="InterPro" id="IPR001882">
    <property type="entry name" value="Biotin_BS"/>
</dbReference>
<name>A0A401IUQ7_9LACO</name>
<gene>
    <name evidence="4" type="ORF">LFYK43_17180</name>
</gene>
<dbReference type="PROSITE" id="PS50968">
    <property type="entry name" value="BIOTINYL_LIPOYL"/>
    <property type="match status" value="1"/>
</dbReference>
<organism evidence="4 5">
    <name type="scientific">Ligilactobacillus salitolerans</name>
    <dbReference type="NCBI Taxonomy" id="1808352"/>
    <lineage>
        <taxon>Bacteria</taxon>
        <taxon>Bacillati</taxon>
        <taxon>Bacillota</taxon>
        <taxon>Bacilli</taxon>
        <taxon>Lactobacillales</taxon>
        <taxon>Lactobacillaceae</taxon>
        <taxon>Ligilactobacillus</taxon>
    </lineage>
</organism>
<dbReference type="InterPro" id="IPR000089">
    <property type="entry name" value="Biotin_lipoyl"/>
</dbReference>
<dbReference type="Gene3D" id="2.40.50.100">
    <property type="match status" value="1"/>
</dbReference>
<evidence type="ECO:0000256" key="1">
    <source>
        <dbReference type="ARBA" id="ARBA00023267"/>
    </source>
</evidence>
<dbReference type="PROSITE" id="PS00188">
    <property type="entry name" value="BIOTIN"/>
    <property type="match status" value="1"/>
</dbReference>
<dbReference type="PANTHER" id="PTHR45266:SF3">
    <property type="entry name" value="OXALOACETATE DECARBOXYLASE ALPHA CHAIN"/>
    <property type="match status" value="1"/>
</dbReference>
<proteinExistence type="predicted"/>
<dbReference type="RefSeq" id="WP_124977404.1">
    <property type="nucleotide sequence ID" value="NZ_BFFP01000029.1"/>
</dbReference>
<evidence type="ECO:0000256" key="2">
    <source>
        <dbReference type="SAM" id="MobiDB-lite"/>
    </source>
</evidence>
<dbReference type="OrthoDB" id="9812676at2"/>
<keyword evidence="5" id="KW-1185">Reference proteome</keyword>
<dbReference type="EMBL" id="BFFP01000029">
    <property type="protein sequence ID" value="GBG95259.1"/>
    <property type="molecule type" value="Genomic_DNA"/>
</dbReference>
<sequence length="130" mass="13777">MLRKFKIKIDGNEYLVEMEDLNPQAQNQQIQPAPAAQAEQAAQPEPAETPSAPVTAGSGEGNQLPAPMPGNIVDIKVAVGDKVQKNQPLLVLEAMKLENEIVSPQDGEVTGIQVAKGENVSAGDILLTIK</sequence>
<evidence type="ECO:0000259" key="3">
    <source>
        <dbReference type="PROSITE" id="PS50968"/>
    </source>
</evidence>
<accession>A0A401IUQ7</accession>
<protein>
    <submittedName>
        <fullName evidence="4">Acetyl-CoA carboxylase biotin carboxyl carrier protein subunit</fullName>
    </submittedName>
</protein>
<feature type="region of interest" description="Disordered" evidence="2">
    <location>
        <begin position="20"/>
        <end position="68"/>
    </location>
</feature>
<feature type="domain" description="Lipoyl-binding" evidence="3">
    <location>
        <begin position="53"/>
        <end position="130"/>
    </location>
</feature>
<dbReference type="InterPro" id="IPR011053">
    <property type="entry name" value="Single_hybrid_motif"/>
</dbReference>
<dbReference type="AlphaFoldDB" id="A0A401IUQ7"/>
<dbReference type="Proteomes" id="UP000286848">
    <property type="component" value="Unassembled WGS sequence"/>
</dbReference>
<dbReference type="InterPro" id="IPR050709">
    <property type="entry name" value="Biotin_Carboxyl_Carrier/Decarb"/>
</dbReference>